<dbReference type="InterPro" id="IPR009081">
    <property type="entry name" value="PP-bd_ACP"/>
</dbReference>
<gene>
    <name evidence="4" type="ORF">SAMN04489730_0155</name>
</gene>
<protein>
    <submittedName>
        <fullName evidence="4">Transferase hexapeptide (Six repeat-containing protein)</fullName>
    </submittedName>
</protein>
<dbReference type="EMBL" id="FPJG01000002">
    <property type="protein sequence ID" value="SFW13338.1"/>
    <property type="molecule type" value="Genomic_DNA"/>
</dbReference>
<dbReference type="PANTHER" id="PTHR43300:SF4">
    <property type="entry name" value="ACYL-[ACYL-CARRIER-PROTEIN]--UDP-N-ACETYLGLUCOSAMINE O-ACYLTRANSFERASE"/>
    <property type="match status" value="1"/>
</dbReference>
<dbReference type="Gene3D" id="1.10.1200.10">
    <property type="entry name" value="ACP-like"/>
    <property type="match status" value="1"/>
</dbReference>
<accession>A0A1K1LR43</accession>
<dbReference type="PROSITE" id="PS00101">
    <property type="entry name" value="HEXAPEP_TRANSFERASES"/>
    <property type="match status" value="2"/>
</dbReference>
<dbReference type="SUPFAM" id="SSF47336">
    <property type="entry name" value="ACP-like"/>
    <property type="match status" value="1"/>
</dbReference>
<dbReference type="InterPro" id="IPR050179">
    <property type="entry name" value="Trans_hexapeptide_repeat"/>
</dbReference>
<proteinExistence type="predicted"/>
<dbReference type="InterPro" id="IPR011004">
    <property type="entry name" value="Trimer_LpxA-like_sf"/>
</dbReference>
<organism evidence="4 5">
    <name type="scientific">Amycolatopsis australiensis</name>
    <dbReference type="NCBI Taxonomy" id="546364"/>
    <lineage>
        <taxon>Bacteria</taxon>
        <taxon>Bacillati</taxon>
        <taxon>Actinomycetota</taxon>
        <taxon>Actinomycetes</taxon>
        <taxon>Pseudonocardiales</taxon>
        <taxon>Pseudonocardiaceae</taxon>
        <taxon>Amycolatopsis</taxon>
    </lineage>
</organism>
<dbReference type="GO" id="GO:0016740">
    <property type="term" value="F:transferase activity"/>
    <property type="evidence" value="ECO:0007669"/>
    <property type="project" value="UniProtKB-KW"/>
</dbReference>
<evidence type="ECO:0000313" key="4">
    <source>
        <dbReference type="EMBL" id="SFW13338.1"/>
    </source>
</evidence>
<dbReference type="STRING" id="546364.SAMN04489730_0155"/>
<evidence type="ECO:0000313" key="5">
    <source>
        <dbReference type="Proteomes" id="UP000182740"/>
    </source>
</evidence>
<dbReference type="SUPFAM" id="SSF51161">
    <property type="entry name" value="Trimeric LpxA-like enzymes"/>
    <property type="match status" value="1"/>
</dbReference>
<evidence type="ECO:0000256" key="1">
    <source>
        <dbReference type="ARBA" id="ARBA00022679"/>
    </source>
</evidence>
<dbReference type="PANTHER" id="PTHR43300">
    <property type="entry name" value="ACETYLTRANSFERASE"/>
    <property type="match status" value="1"/>
</dbReference>
<keyword evidence="2" id="KW-0677">Repeat</keyword>
<dbReference type="Pfam" id="PF00550">
    <property type="entry name" value="PP-binding"/>
    <property type="match status" value="1"/>
</dbReference>
<dbReference type="RefSeq" id="WP_072474409.1">
    <property type="nucleotide sequence ID" value="NZ_FPJG01000002.1"/>
</dbReference>
<keyword evidence="1 4" id="KW-0808">Transferase</keyword>
<dbReference type="Proteomes" id="UP000182740">
    <property type="component" value="Unassembled WGS sequence"/>
</dbReference>
<dbReference type="InterPro" id="IPR036736">
    <property type="entry name" value="ACP-like_sf"/>
</dbReference>
<dbReference type="AlphaFoldDB" id="A0A1K1LR43"/>
<dbReference type="PROSITE" id="PS50075">
    <property type="entry name" value="CARRIER"/>
    <property type="match status" value="1"/>
</dbReference>
<dbReference type="InterPro" id="IPR018357">
    <property type="entry name" value="Hexapep_transf_CS"/>
</dbReference>
<evidence type="ECO:0000259" key="3">
    <source>
        <dbReference type="PROSITE" id="PS50075"/>
    </source>
</evidence>
<reference evidence="5" key="1">
    <citation type="submission" date="2016-11" db="EMBL/GenBank/DDBJ databases">
        <authorList>
            <person name="Varghese N."/>
            <person name="Submissions S."/>
        </authorList>
    </citation>
    <scope>NUCLEOTIDE SEQUENCE [LARGE SCALE GENOMIC DNA]</scope>
    <source>
        <strain evidence="5">DSM 44671</strain>
    </source>
</reference>
<sequence length="298" mass="31134">MTLPAQLIDMITTLRPRAGLAVALAPDTELDAIGFDSLDRIRIAAALEAAYGVTIPDTALADVRRLGDLADLVERPAPTEPTTLVPLEKIPAPRAAPEQLPDAVIHPTAELGTGACVGPGSRVWRRVLLADGVRVGSQCTLGTDVHLGPGTRIGDRVKIQNAVQAFGTTIDDEVLLCPGVLIIEDSTPRAVTSAGLPQAADDWTPHPVTVCRGATVGAGAILLPGVQVGAHAMVAAGAVVDRDVPPYALVAGNPHRQIGWVCRCGGRLSGTACARCGARYEHRDTPADTRRHRSLRGE</sequence>
<keyword evidence="5" id="KW-1185">Reference proteome</keyword>
<evidence type="ECO:0000256" key="2">
    <source>
        <dbReference type="ARBA" id="ARBA00022737"/>
    </source>
</evidence>
<feature type="domain" description="Carrier" evidence="3">
    <location>
        <begin position="1"/>
        <end position="77"/>
    </location>
</feature>
<dbReference type="Gene3D" id="2.160.10.10">
    <property type="entry name" value="Hexapeptide repeat proteins"/>
    <property type="match status" value="1"/>
</dbReference>
<name>A0A1K1LR43_9PSEU</name>
<dbReference type="OrthoDB" id="2643438at2"/>
<dbReference type="CDD" id="cd03358">
    <property type="entry name" value="LbH_WxcM_N_like"/>
    <property type="match status" value="1"/>
</dbReference>